<dbReference type="SUPFAM" id="SSF56784">
    <property type="entry name" value="HAD-like"/>
    <property type="match status" value="1"/>
</dbReference>
<name>A0A921ILX6_9FIRM</name>
<dbReference type="Proteomes" id="UP000782880">
    <property type="component" value="Unassembled WGS sequence"/>
</dbReference>
<dbReference type="CDD" id="cd01427">
    <property type="entry name" value="HAD_like"/>
    <property type="match status" value="1"/>
</dbReference>
<organism evidence="1 2">
    <name type="scientific">Subdoligranulum variabile</name>
    <dbReference type="NCBI Taxonomy" id="214851"/>
    <lineage>
        <taxon>Bacteria</taxon>
        <taxon>Bacillati</taxon>
        <taxon>Bacillota</taxon>
        <taxon>Clostridia</taxon>
        <taxon>Eubacteriales</taxon>
        <taxon>Oscillospiraceae</taxon>
        <taxon>Subdoligranulum</taxon>
    </lineage>
</organism>
<reference evidence="1" key="2">
    <citation type="submission" date="2021-09" db="EMBL/GenBank/DDBJ databases">
        <authorList>
            <person name="Gilroy R."/>
        </authorList>
    </citation>
    <scope>NUCLEOTIDE SEQUENCE</scope>
    <source>
        <strain evidence="1">ChiBcec21-2208</strain>
    </source>
</reference>
<proteinExistence type="predicted"/>
<dbReference type="Gene3D" id="3.40.50.1000">
    <property type="entry name" value="HAD superfamily/HAD-like"/>
    <property type="match status" value="1"/>
</dbReference>
<dbReference type="InterPro" id="IPR023214">
    <property type="entry name" value="HAD_sf"/>
</dbReference>
<sequence length="157" mass="16852">MMKTQIPGWGELEIKNLILDFNGTIAKDGKVLEGVKELLGKIHEAGIEIYVVTADTNGTVAAECETLPVHVKIFGSDTVARDKRCLCQELGCRNTASIGNGRNDIQVFPASVLSIAVIGNEGAFTKSAMLADVLVNDVCQALELLLSPNRLIATLRE</sequence>
<comment type="caution">
    <text evidence="1">The sequence shown here is derived from an EMBL/GenBank/DDBJ whole genome shotgun (WGS) entry which is preliminary data.</text>
</comment>
<accession>A0A921ILX6</accession>
<protein>
    <submittedName>
        <fullName evidence="1">ATPase P</fullName>
    </submittedName>
</protein>
<dbReference type="InterPro" id="IPR036412">
    <property type="entry name" value="HAD-like_sf"/>
</dbReference>
<reference evidence="1" key="1">
    <citation type="journal article" date="2021" name="PeerJ">
        <title>Extensive microbial diversity within the chicken gut microbiome revealed by metagenomics and culture.</title>
        <authorList>
            <person name="Gilroy R."/>
            <person name="Ravi A."/>
            <person name="Getino M."/>
            <person name="Pursley I."/>
            <person name="Horton D.L."/>
            <person name="Alikhan N.F."/>
            <person name="Baker D."/>
            <person name="Gharbi K."/>
            <person name="Hall N."/>
            <person name="Watson M."/>
            <person name="Adriaenssens E.M."/>
            <person name="Foster-Nyarko E."/>
            <person name="Jarju S."/>
            <person name="Secka A."/>
            <person name="Antonio M."/>
            <person name="Oren A."/>
            <person name="Chaudhuri R.R."/>
            <person name="La Ragione R."/>
            <person name="Hildebrand F."/>
            <person name="Pallen M.J."/>
        </authorList>
    </citation>
    <scope>NUCLEOTIDE SEQUENCE</scope>
    <source>
        <strain evidence="1">ChiBcec21-2208</strain>
    </source>
</reference>
<evidence type="ECO:0000313" key="1">
    <source>
        <dbReference type="EMBL" id="HJG28500.1"/>
    </source>
</evidence>
<evidence type="ECO:0000313" key="2">
    <source>
        <dbReference type="Proteomes" id="UP000782880"/>
    </source>
</evidence>
<gene>
    <name evidence="1" type="ORF">K8V20_07635</name>
</gene>
<dbReference type="AlphaFoldDB" id="A0A921ILX6"/>
<dbReference type="EMBL" id="DYVE01000198">
    <property type="protein sequence ID" value="HJG28500.1"/>
    <property type="molecule type" value="Genomic_DNA"/>
</dbReference>